<organism evidence="1 2">
    <name type="scientific">Aspergillus flavus</name>
    <dbReference type="NCBI Taxonomy" id="5059"/>
    <lineage>
        <taxon>Eukaryota</taxon>
        <taxon>Fungi</taxon>
        <taxon>Dikarya</taxon>
        <taxon>Ascomycota</taxon>
        <taxon>Pezizomycotina</taxon>
        <taxon>Eurotiomycetes</taxon>
        <taxon>Eurotiomycetidae</taxon>
        <taxon>Eurotiales</taxon>
        <taxon>Aspergillaceae</taxon>
        <taxon>Aspergillus</taxon>
        <taxon>Aspergillus subgen. Circumdati</taxon>
    </lineage>
</organism>
<dbReference type="Proteomes" id="UP000275480">
    <property type="component" value="Unassembled WGS sequence"/>
</dbReference>
<proteinExistence type="predicted"/>
<comment type="caution">
    <text evidence="1">The sequence shown here is derived from an EMBL/GenBank/DDBJ whole genome shotgun (WGS) entry which is preliminary data.</text>
</comment>
<reference evidence="1 2" key="1">
    <citation type="submission" date="2018-07" db="EMBL/GenBank/DDBJ databases">
        <title>Identification of spontaneous genetic mutation associated with occurrence of a yellow conidial color mutant of Aspergillus flavus.</title>
        <authorList>
            <person name="Chang P.-K."/>
            <person name="Mack B.M."/>
            <person name="Scharfenstein L."/>
            <person name="Gilbert M.K."/>
        </authorList>
    </citation>
    <scope>NUCLEOTIDE SEQUENCE [LARGE SCALE GENOMIC DNA]</scope>
    <source>
        <strain evidence="1 2">CA14</strain>
    </source>
</reference>
<protein>
    <submittedName>
        <fullName evidence="1">Uncharacterized protein</fullName>
    </submittedName>
</protein>
<evidence type="ECO:0000313" key="2">
    <source>
        <dbReference type="Proteomes" id="UP000275480"/>
    </source>
</evidence>
<evidence type="ECO:0000313" key="1">
    <source>
        <dbReference type="EMBL" id="RMZ39795.1"/>
    </source>
</evidence>
<dbReference type="EMBL" id="QQZZ01000127">
    <property type="protein sequence ID" value="RMZ39795.1"/>
    <property type="molecule type" value="Genomic_DNA"/>
</dbReference>
<gene>
    <name evidence="1" type="ORF">CA14_000213</name>
</gene>
<dbReference type="AlphaFoldDB" id="A0AB74C244"/>
<name>A0AB74C244_ASPFL</name>
<accession>A0AB74C244</accession>
<sequence>MPNDQYYTVLYQNWDIADRRFWIAWHRDCGNGRTGGLNLNQRCQRQMGFIMKVTTTIRLVGVKRPW</sequence>